<dbReference type="GO" id="GO:0016042">
    <property type="term" value="P:lipid catabolic process"/>
    <property type="evidence" value="ECO:0007669"/>
    <property type="project" value="UniProtKB-KW"/>
</dbReference>
<dbReference type="Proteomes" id="UP000827092">
    <property type="component" value="Unassembled WGS sequence"/>
</dbReference>
<accession>A0AAV6U9F6</accession>
<reference evidence="6 7" key="1">
    <citation type="journal article" date="2022" name="Nat. Ecol. Evol.">
        <title>A masculinizing supergene underlies an exaggerated male reproductive morph in a spider.</title>
        <authorList>
            <person name="Hendrickx F."/>
            <person name="De Corte Z."/>
            <person name="Sonet G."/>
            <person name="Van Belleghem S.M."/>
            <person name="Kostlbacher S."/>
            <person name="Vangestel C."/>
        </authorList>
    </citation>
    <scope>NUCLEOTIDE SEQUENCE [LARGE SCALE GENOMIC DNA]</scope>
    <source>
        <strain evidence="6">W744_W776</strain>
    </source>
</reference>
<dbReference type="GO" id="GO:0003847">
    <property type="term" value="F:1-alkyl-2-acetylglycerophosphocholine esterase activity"/>
    <property type="evidence" value="ECO:0007669"/>
    <property type="project" value="UniProtKB-EC"/>
</dbReference>
<dbReference type="InterPro" id="IPR029058">
    <property type="entry name" value="AB_hydrolase_fold"/>
</dbReference>
<evidence type="ECO:0000256" key="5">
    <source>
        <dbReference type="SAM" id="MobiDB-lite"/>
    </source>
</evidence>
<evidence type="ECO:0000256" key="3">
    <source>
        <dbReference type="ARBA" id="ARBA00022963"/>
    </source>
</evidence>
<keyword evidence="3" id="KW-0442">Lipid degradation</keyword>
<evidence type="ECO:0000256" key="4">
    <source>
        <dbReference type="ARBA" id="ARBA00023098"/>
    </source>
</evidence>
<evidence type="ECO:0000313" key="6">
    <source>
        <dbReference type="EMBL" id="KAG8180473.1"/>
    </source>
</evidence>
<evidence type="ECO:0000256" key="1">
    <source>
        <dbReference type="ARBA" id="ARBA00013201"/>
    </source>
</evidence>
<dbReference type="Pfam" id="PF03403">
    <property type="entry name" value="PAF-AH_p_II"/>
    <property type="match status" value="1"/>
</dbReference>
<feature type="compositionally biased region" description="Basic residues" evidence="5">
    <location>
        <begin position="1"/>
        <end position="12"/>
    </location>
</feature>
<keyword evidence="2" id="KW-0378">Hydrolase</keyword>
<proteinExistence type="predicted"/>
<dbReference type="EC" id="3.1.1.47" evidence="1"/>
<dbReference type="PANTHER" id="PTHR10272">
    <property type="entry name" value="PLATELET-ACTIVATING FACTOR ACETYLHYDROLASE"/>
    <property type="match status" value="1"/>
</dbReference>
<protein>
    <recommendedName>
        <fullName evidence="1">1-alkyl-2-acetylglycerophosphocholine esterase</fullName>
        <ecNumber evidence="1">3.1.1.47</ecNumber>
    </recommendedName>
</protein>
<name>A0AAV6U9F6_9ARAC</name>
<evidence type="ECO:0000256" key="2">
    <source>
        <dbReference type="ARBA" id="ARBA00022801"/>
    </source>
</evidence>
<keyword evidence="4" id="KW-0443">Lipid metabolism</keyword>
<keyword evidence="7" id="KW-1185">Reference proteome</keyword>
<dbReference type="AlphaFoldDB" id="A0AAV6U9F6"/>
<dbReference type="Gene3D" id="3.40.50.1820">
    <property type="entry name" value="alpha/beta hydrolase"/>
    <property type="match status" value="1"/>
</dbReference>
<evidence type="ECO:0000313" key="7">
    <source>
        <dbReference type="Proteomes" id="UP000827092"/>
    </source>
</evidence>
<gene>
    <name evidence="6" type="ORF">JTE90_002005</name>
</gene>
<dbReference type="EMBL" id="JAFNEN010000562">
    <property type="protein sequence ID" value="KAG8180473.1"/>
    <property type="molecule type" value="Genomic_DNA"/>
</dbReference>
<sequence length="98" mass="11341">MGLISKKGRRKCPREIPKPTGPYSVGCTDIMTLNSTDGVFVRLFYPAVPTKEAGYPEWLPHESYLEGYAMFFKIWPPLFKKTFPRFVGEFEHFSLLFT</sequence>
<dbReference type="PANTHER" id="PTHR10272:SF0">
    <property type="entry name" value="PLATELET-ACTIVATING FACTOR ACETYLHYDROLASE"/>
    <property type="match status" value="1"/>
</dbReference>
<organism evidence="6 7">
    <name type="scientific">Oedothorax gibbosus</name>
    <dbReference type="NCBI Taxonomy" id="931172"/>
    <lineage>
        <taxon>Eukaryota</taxon>
        <taxon>Metazoa</taxon>
        <taxon>Ecdysozoa</taxon>
        <taxon>Arthropoda</taxon>
        <taxon>Chelicerata</taxon>
        <taxon>Arachnida</taxon>
        <taxon>Araneae</taxon>
        <taxon>Araneomorphae</taxon>
        <taxon>Entelegynae</taxon>
        <taxon>Araneoidea</taxon>
        <taxon>Linyphiidae</taxon>
        <taxon>Erigoninae</taxon>
        <taxon>Oedothorax</taxon>
    </lineage>
</organism>
<comment type="caution">
    <text evidence="6">The sequence shown here is derived from an EMBL/GenBank/DDBJ whole genome shotgun (WGS) entry which is preliminary data.</text>
</comment>
<feature type="region of interest" description="Disordered" evidence="5">
    <location>
        <begin position="1"/>
        <end position="20"/>
    </location>
</feature>